<dbReference type="SUPFAM" id="SSF54593">
    <property type="entry name" value="Glyoxalase/Bleomycin resistance protein/Dihydroxybiphenyl dioxygenase"/>
    <property type="match status" value="2"/>
</dbReference>
<name>A0ABP0RQQ4_9DINO</name>
<evidence type="ECO:0000256" key="4">
    <source>
        <dbReference type="ARBA" id="ARBA00012081"/>
    </source>
</evidence>
<accession>A0ABP0RQQ4</accession>
<dbReference type="NCBIfam" id="TIGR00068">
    <property type="entry name" value="glyox_I"/>
    <property type="match status" value="2"/>
</dbReference>
<dbReference type="InterPro" id="IPR018146">
    <property type="entry name" value="Glyoxalase_1_CS"/>
</dbReference>
<evidence type="ECO:0000256" key="1">
    <source>
        <dbReference type="ARBA" id="ARBA00001947"/>
    </source>
</evidence>
<sequence>MGFVAGDNVRVGDRTVTVQESNGHAVKVDGRWLHSEEVEALPTMGSGPYHARFQQTMLRIKDPKVSIPFYVENFGMKLIHWIEFPQWKFTVYFLERCRDGQQVPTCTMEKTGIENERYLWTMSGSTLELTHNHGAEMDDNFKVWNGNTGKDADGPLHAEEPAARGFGHVAFNCDDVYEASALLEKKGVKFQKKPDEGRMKGLAFALDPDGYWIELVRRQKLGWSEYYNLSQTMLRVKDGPASVEFYTKHLGMTLLRQLDFPQWKFSLYFLASMTPTEVSECFPKDPENKHSCGLNPAAPNALTKVCWNQCLELTWNHGTEKDPNFKVHDGNAQPQGFGHIGFLVDDLEGACAKMEQDGVAFKKRPQDGNMRGIAFAYDPSGYWIELIDRTRGVTRR</sequence>
<comment type="pathway">
    <text evidence="2 8">Secondary metabolite metabolism; methylglyoxal degradation; (R)-lactate from methylglyoxal: step 1/2.</text>
</comment>
<dbReference type="GO" id="GO:0016829">
    <property type="term" value="F:lyase activity"/>
    <property type="evidence" value="ECO:0007669"/>
    <property type="project" value="UniProtKB-KW"/>
</dbReference>
<evidence type="ECO:0000256" key="5">
    <source>
        <dbReference type="ARBA" id="ARBA00022723"/>
    </source>
</evidence>
<dbReference type="CDD" id="cd07233">
    <property type="entry name" value="GlxI_Zn"/>
    <property type="match status" value="2"/>
</dbReference>
<dbReference type="Gene3D" id="3.10.180.10">
    <property type="entry name" value="2,3-Dihydroxybiphenyl 1,2-Dioxygenase, domain 1"/>
    <property type="match status" value="2"/>
</dbReference>
<dbReference type="Pfam" id="PF00903">
    <property type="entry name" value="Glyoxalase"/>
    <property type="match status" value="2"/>
</dbReference>
<dbReference type="PROSITE" id="PS51819">
    <property type="entry name" value="VOC"/>
    <property type="match status" value="2"/>
</dbReference>
<dbReference type="InterPro" id="IPR037523">
    <property type="entry name" value="VOC_core"/>
</dbReference>
<gene>
    <name evidence="10" type="ORF">SCF082_LOCUS47472</name>
</gene>
<evidence type="ECO:0000313" key="10">
    <source>
        <dbReference type="EMBL" id="CAK9101512.1"/>
    </source>
</evidence>
<dbReference type="EC" id="4.4.1.5" evidence="4 8"/>
<dbReference type="InterPro" id="IPR029068">
    <property type="entry name" value="Glyas_Bleomycin-R_OHBP_Dase"/>
</dbReference>
<evidence type="ECO:0000256" key="2">
    <source>
        <dbReference type="ARBA" id="ARBA00005008"/>
    </source>
</evidence>
<proteinExistence type="inferred from homology"/>
<dbReference type="Proteomes" id="UP001642464">
    <property type="component" value="Unassembled WGS sequence"/>
</dbReference>
<feature type="domain" description="VOC" evidence="9">
    <location>
        <begin position="52"/>
        <end position="218"/>
    </location>
</feature>
<keyword evidence="5 8" id="KW-0479">Metal-binding</keyword>
<evidence type="ECO:0000256" key="8">
    <source>
        <dbReference type="RuleBase" id="RU361179"/>
    </source>
</evidence>
<dbReference type="PROSITE" id="PS00935">
    <property type="entry name" value="GLYOXALASE_I_2"/>
    <property type="match status" value="1"/>
</dbReference>
<dbReference type="InterPro" id="IPR004361">
    <property type="entry name" value="Glyoxalase_1"/>
</dbReference>
<dbReference type="PANTHER" id="PTHR10374">
    <property type="entry name" value="LACTOYLGLUTATHIONE LYASE GLYOXALASE I"/>
    <property type="match status" value="1"/>
</dbReference>
<evidence type="ECO:0000259" key="9">
    <source>
        <dbReference type="PROSITE" id="PS51819"/>
    </source>
</evidence>
<keyword evidence="6 8" id="KW-0862">Zinc</keyword>
<evidence type="ECO:0000256" key="6">
    <source>
        <dbReference type="ARBA" id="ARBA00022833"/>
    </source>
</evidence>
<comment type="catalytic activity">
    <reaction evidence="8">
        <text>(R)-S-lactoylglutathione = methylglyoxal + glutathione</text>
        <dbReference type="Rhea" id="RHEA:19069"/>
        <dbReference type="ChEBI" id="CHEBI:17158"/>
        <dbReference type="ChEBI" id="CHEBI:57474"/>
        <dbReference type="ChEBI" id="CHEBI:57925"/>
        <dbReference type="EC" id="4.4.1.5"/>
    </reaction>
</comment>
<organism evidence="10 11">
    <name type="scientific">Durusdinium trenchii</name>
    <dbReference type="NCBI Taxonomy" id="1381693"/>
    <lineage>
        <taxon>Eukaryota</taxon>
        <taxon>Sar</taxon>
        <taxon>Alveolata</taxon>
        <taxon>Dinophyceae</taxon>
        <taxon>Suessiales</taxon>
        <taxon>Symbiodiniaceae</taxon>
        <taxon>Durusdinium</taxon>
    </lineage>
</organism>
<evidence type="ECO:0000256" key="3">
    <source>
        <dbReference type="ARBA" id="ARBA00010363"/>
    </source>
</evidence>
<dbReference type="EMBL" id="CAXAMM010041851">
    <property type="protein sequence ID" value="CAK9101512.1"/>
    <property type="molecule type" value="Genomic_DNA"/>
</dbReference>
<evidence type="ECO:0000256" key="7">
    <source>
        <dbReference type="ARBA" id="ARBA00023239"/>
    </source>
</evidence>
<comment type="similarity">
    <text evidence="3 8">Belongs to the glyoxalase I family.</text>
</comment>
<feature type="domain" description="VOC" evidence="9">
    <location>
        <begin position="228"/>
        <end position="389"/>
    </location>
</feature>
<keyword evidence="11" id="KW-1185">Reference proteome</keyword>
<comment type="caution">
    <text evidence="10">The sequence shown here is derived from an EMBL/GenBank/DDBJ whole genome shotgun (WGS) entry which is preliminary data.</text>
</comment>
<dbReference type="InterPro" id="IPR004360">
    <property type="entry name" value="Glyas_Fos-R_dOase_dom"/>
</dbReference>
<protein>
    <recommendedName>
        <fullName evidence="4 8">Lactoylglutathione lyase</fullName>
        <ecNumber evidence="4 8">4.4.1.5</ecNumber>
    </recommendedName>
    <alternativeName>
        <fullName evidence="8">Glyoxalase I</fullName>
    </alternativeName>
</protein>
<dbReference type="PROSITE" id="PS00934">
    <property type="entry name" value="GLYOXALASE_I_1"/>
    <property type="match status" value="2"/>
</dbReference>
<keyword evidence="7 8" id="KW-0456">Lyase</keyword>
<comment type="function">
    <text evidence="8">Catalyzes the conversion of hemimercaptal, formed from methylglyoxal and glutathione, to S-lactoylglutathione.</text>
</comment>
<reference evidence="10 11" key="1">
    <citation type="submission" date="2024-02" db="EMBL/GenBank/DDBJ databases">
        <authorList>
            <person name="Chen Y."/>
            <person name="Shah S."/>
            <person name="Dougan E. K."/>
            <person name="Thang M."/>
            <person name="Chan C."/>
        </authorList>
    </citation>
    <scope>NUCLEOTIDE SEQUENCE [LARGE SCALE GENOMIC DNA]</scope>
</reference>
<comment type="cofactor">
    <cofactor evidence="1 8">
        <name>Zn(2+)</name>
        <dbReference type="ChEBI" id="CHEBI:29105"/>
    </cofactor>
</comment>
<evidence type="ECO:0000313" key="11">
    <source>
        <dbReference type="Proteomes" id="UP001642464"/>
    </source>
</evidence>
<dbReference type="PANTHER" id="PTHR10374:SF30">
    <property type="entry name" value="LACTOYLGLUTATHIONE LYASE"/>
    <property type="match status" value="1"/>
</dbReference>